<dbReference type="Proteomes" id="UP000594260">
    <property type="component" value="Unplaced"/>
</dbReference>
<dbReference type="KEGG" id="vde:111255135"/>
<dbReference type="EnsemblMetazoa" id="XM_022793752">
    <property type="protein sequence ID" value="XP_022649487"/>
    <property type="gene ID" value="LOC111245393"/>
</dbReference>
<dbReference type="RefSeq" id="XP_022649487.1">
    <property type="nucleotide sequence ID" value="XM_022793752.1"/>
</dbReference>
<evidence type="ECO:0000313" key="2">
    <source>
        <dbReference type="Proteomes" id="UP000594260"/>
    </source>
</evidence>
<dbReference type="EnsemblMetazoa" id="XM_022816796">
    <property type="protein sequence ID" value="XP_022672531"/>
    <property type="gene ID" value="LOC111255135"/>
</dbReference>
<dbReference type="SUPFAM" id="SSF52047">
    <property type="entry name" value="RNI-like"/>
    <property type="match status" value="1"/>
</dbReference>
<name>A0A7M7JBG2_VARDE</name>
<dbReference type="KEGG" id="vde:111245393"/>
<sequence length="212" mass="23724">MNAFLNSSQISSFINIRVLDLGGTINACGVDSEWPKMDNLEELYLEGARGLSSGNFLKNILVNCPALKTIDLEGTDVDSGVMVTLGSFAVYLENVFLGFTEARDDSFYLLGQRNLIFRFLEVLCLADTSVTQYGLSQLRRYAPKLREVTVNRNRVSEDAQRDVVLSLRVHRVCNVHIGALFRNKGCEHFKMAYSRRHTPNAAAVTRITVPTK</sequence>
<dbReference type="GeneID" id="111255135"/>
<dbReference type="AlphaFoldDB" id="A0A7M7JBG2"/>
<dbReference type="Gene3D" id="3.80.10.10">
    <property type="entry name" value="Ribonuclease Inhibitor"/>
    <property type="match status" value="1"/>
</dbReference>
<organism evidence="1 2">
    <name type="scientific">Varroa destructor</name>
    <name type="common">Honeybee mite</name>
    <dbReference type="NCBI Taxonomy" id="109461"/>
    <lineage>
        <taxon>Eukaryota</taxon>
        <taxon>Metazoa</taxon>
        <taxon>Ecdysozoa</taxon>
        <taxon>Arthropoda</taxon>
        <taxon>Chelicerata</taxon>
        <taxon>Arachnida</taxon>
        <taxon>Acari</taxon>
        <taxon>Parasitiformes</taxon>
        <taxon>Mesostigmata</taxon>
        <taxon>Gamasina</taxon>
        <taxon>Dermanyssoidea</taxon>
        <taxon>Varroidae</taxon>
        <taxon>Varroa</taxon>
    </lineage>
</organism>
<dbReference type="GeneID" id="111245393"/>
<proteinExistence type="predicted"/>
<evidence type="ECO:0000313" key="1">
    <source>
        <dbReference type="EnsemblMetazoa" id="XP_022649487"/>
    </source>
</evidence>
<dbReference type="OrthoDB" id="6488436at2759"/>
<dbReference type="InParanoid" id="A0A7M7JBG2"/>
<reference evidence="1" key="1">
    <citation type="submission" date="2021-01" db="UniProtKB">
        <authorList>
            <consortium name="EnsemblMetazoa"/>
        </authorList>
    </citation>
    <scope>IDENTIFICATION</scope>
</reference>
<protein>
    <submittedName>
        <fullName evidence="1">Uncharacterized protein</fullName>
    </submittedName>
</protein>
<keyword evidence="2" id="KW-1185">Reference proteome</keyword>
<dbReference type="InterPro" id="IPR032675">
    <property type="entry name" value="LRR_dom_sf"/>
</dbReference>
<dbReference type="RefSeq" id="XP_022672531.1">
    <property type="nucleotide sequence ID" value="XM_022816796.1"/>
</dbReference>
<accession>A0A7M7JBG2</accession>